<dbReference type="PANTHER" id="PTHR12526:SF630">
    <property type="entry name" value="GLYCOSYLTRANSFERASE"/>
    <property type="match status" value="1"/>
</dbReference>
<proteinExistence type="predicted"/>
<dbReference type="OrthoDB" id="9775208at2"/>
<dbReference type="RefSeq" id="WP_004580800.1">
    <property type="nucleotide sequence ID" value="NZ_AP028878.1"/>
</dbReference>
<dbReference type="GO" id="GO:1901135">
    <property type="term" value="P:carbohydrate derivative metabolic process"/>
    <property type="evidence" value="ECO:0007669"/>
    <property type="project" value="UniProtKB-ARBA"/>
</dbReference>
<dbReference type="Pfam" id="PF13439">
    <property type="entry name" value="Glyco_transf_4"/>
    <property type="match status" value="1"/>
</dbReference>
<feature type="domain" description="Glycosyltransferase subfamily 4-like N-terminal" evidence="2">
    <location>
        <begin position="25"/>
        <end position="166"/>
    </location>
</feature>
<organism evidence="3 4">
    <name type="scientific">Marinobacter nanhaiticus D15-8W</name>
    <dbReference type="NCBI Taxonomy" id="626887"/>
    <lineage>
        <taxon>Bacteria</taxon>
        <taxon>Pseudomonadati</taxon>
        <taxon>Pseudomonadota</taxon>
        <taxon>Gammaproteobacteria</taxon>
        <taxon>Pseudomonadales</taxon>
        <taxon>Marinobacteraceae</taxon>
        <taxon>Marinobacter</taxon>
    </lineage>
</organism>
<evidence type="ECO:0000259" key="1">
    <source>
        <dbReference type="Pfam" id="PF00534"/>
    </source>
</evidence>
<keyword evidence="4" id="KW-1185">Reference proteome</keyword>
<dbReference type="SUPFAM" id="SSF53756">
    <property type="entry name" value="UDP-Glycosyltransferase/glycogen phosphorylase"/>
    <property type="match status" value="1"/>
</dbReference>
<dbReference type="Proteomes" id="UP000013165">
    <property type="component" value="Unassembled WGS sequence"/>
</dbReference>
<comment type="caution">
    <text evidence="3">The sequence shown here is derived from an EMBL/GenBank/DDBJ whole genome shotgun (WGS) entry which is preliminary data.</text>
</comment>
<dbReference type="GO" id="GO:0016757">
    <property type="term" value="F:glycosyltransferase activity"/>
    <property type="evidence" value="ECO:0007669"/>
    <property type="project" value="InterPro"/>
</dbReference>
<dbReference type="InterPro" id="IPR028098">
    <property type="entry name" value="Glyco_trans_4-like_N"/>
</dbReference>
<evidence type="ECO:0000259" key="2">
    <source>
        <dbReference type="Pfam" id="PF13439"/>
    </source>
</evidence>
<dbReference type="Pfam" id="PF00534">
    <property type="entry name" value="Glycos_transf_1"/>
    <property type="match status" value="1"/>
</dbReference>
<dbReference type="AlphaFoldDB" id="N6VQT5"/>
<protein>
    <submittedName>
        <fullName evidence="3">Glycosyltransferase family 1 protein</fullName>
    </submittedName>
</protein>
<dbReference type="eggNOG" id="COG0438">
    <property type="taxonomic scope" value="Bacteria"/>
</dbReference>
<sequence>MTTPGPRILIVTDKCDLSETQWILGLHTAGARVVVACNPDGRFFSDLEAAGIVRAHIALQGRFDKVGTRQVRQVIDDEKINVMHCFNPRALACGLRAAKGRKVAIAAYRGVIGNVSYLNPESWITFLHPRLNRIVCVSDAVRRYFLGLRFLWMHLPERKVVRIYKGHKLEWYDRPPADLSEFDFPESAFVFCCTGRDRPGKGFGTLIDAMDLVPGDSPVYLLLVGKLDENAELAEMIRASRHADRIRLAGFRTDAPQVAAACDAMVLPSESEGLPRVIIEAMAYERPVVVTEAGGMPELVRDGVEGYVVPVRDASALADAFVKLASDREAAAMMGRRGRQRIARDFTNETTVQESLALYRDMLNELNA</sequence>
<name>N6VQT5_9GAMM</name>
<dbReference type="EMBL" id="APLQ01000014">
    <property type="protein sequence ID" value="ENO12570.1"/>
    <property type="molecule type" value="Genomic_DNA"/>
</dbReference>
<dbReference type="PATRIC" id="fig|626887.3.peg.2844"/>
<evidence type="ECO:0000313" key="4">
    <source>
        <dbReference type="Proteomes" id="UP000013165"/>
    </source>
</evidence>
<dbReference type="HOGENOM" id="CLU_009583_0_4_6"/>
<gene>
    <name evidence="3" type="ORF">J057_14250</name>
</gene>
<dbReference type="Gene3D" id="3.40.50.2000">
    <property type="entry name" value="Glycogen Phosphorylase B"/>
    <property type="match status" value="2"/>
</dbReference>
<keyword evidence="3" id="KW-0808">Transferase</keyword>
<accession>N6VQT5</accession>
<dbReference type="STRING" id="626887.J057_14250"/>
<reference evidence="3 4" key="1">
    <citation type="journal article" date="2013" name="Genome Announc.">
        <title>Genome Sequence of the Polycyclic Aromatic Hydrocarbon-Degrading Bacterium Strain Marinobacter nanhaiticus D15-8WT.</title>
        <authorList>
            <person name="Cui Z."/>
            <person name="Gao W."/>
            <person name="Li Q."/>
            <person name="Xu G."/>
            <person name="Zheng L."/>
        </authorList>
    </citation>
    <scope>NUCLEOTIDE SEQUENCE [LARGE SCALE GENOMIC DNA]</scope>
    <source>
        <strain evidence="3 4">D15-8W</strain>
    </source>
</reference>
<dbReference type="InterPro" id="IPR001296">
    <property type="entry name" value="Glyco_trans_1"/>
</dbReference>
<evidence type="ECO:0000313" key="3">
    <source>
        <dbReference type="EMBL" id="ENO12570.1"/>
    </source>
</evidence>
<dbReference type="PANTHER" id="PTHR12526">
    <property type="entry name" value="GLYCOSYLTRANSFERASE"/>
    <property type="match status" value="1"/>
</dbReference>
<feature type="domain" description="Glycosyl transferase family 1" evidence="1">
    <location>
        <begin position="183"/>
        <end position="341"/>
    </location>
</feature>